<evidence type="ECO:0000313" key="6">
    <source>
        <dbReference type="EMBL" id="KGN42367.1"/>
    </source>
</evidence>
<evidence type="ECO:0000256" key="3">
    <source>
        <dbReference type="ARBA" id="ARBA00022679"/>
    </source>
</evidence>
<dbReference type="Gene3D" id="3.40.50.2000">
    <property type="entry name" value="Glycogen Phosphorylase B"/>
    <property type="match status" value="2"/>
</dbReference>
<dbReference type="SUPFAM" id="SSF53756">
    <property type="entry name" value="UDP-Glycosyltransferase/glycogen phosphorylase"/>
    <property type="match status" value="1"/>
</dbReference>
<evidence type="ECO:0000259" key="5">
    <source>
        <dbReference type="Pfam" id="PF13439"/>
    </source>
</evidence>
<feature type="domain" description="Glycosyltransferase subfamily 4-like N-terminal" evidence="5">
    <location>
        <begin position="15"/>
        <end position="178"/>
    </location>
</feature>
<dbReference type="InterPro" id="IPR028098">
    <property type="entry name" value="Glyco_trans_4-like_N"/>
</dbReference>
<evidence type="ECO:0000259" key="4">
    <source>
        <dbReference type="Pfam" id="PF00534"/>
    </source>
</evidence>
<dbReference type="EMBL" id="AVPL01000005">
    <property type="protein sequence ID" value="KGN42367.1"/>
    <property type="molecule type" value="Genomic_DNA"/>
</dbReference>
<dbReference type="Pfam" id="PF13439">
    <property type="entry name" value="Glyco_transf_4"/>
    <property type="match status" value="1"/>
</dbReference>
<dbReference type="STRING" id="1385519.N801_17045"/>
<dbReference type="InterPro" id="IPR050194">
    <property type="entry name" value="Glycosyltransferase_grp1"/>
</dbReference>
<evidence type="ECO:0000256" key="2">
    <source>
        <dbReference type="ARBA" id="ARBA00022676"/>
    </source>
</evidence>
<protein>
    <recommendedName>
        <fullName evidence="1">D-inositol 3-phosphate glycosyltransferase</fullName>
    </recommendedName>
</protein>
<dbReference type="AlphaFoldDB" id="A0A0A0K212"/>
<dbReference type="Pfam" id="PF00534">
    <property type="entry name" value="Glycos_transf_1"/>
    <property type="match status" value="1"/>
</dbReference>
<dbReference type="PANTHER" id="PTHR45947">
    <property type="entry name" value="SULFOQUINOVOSYL TRANSFERASE SQD2"/>
    <property type="match status" value="1"/>
</dbReference>
<proteinExistence type="predicted"/>
<dbReference type="InterPro" id="IPR001296">
    <property type="entry name" value="Glyco_trans_1"/>
</dbReference>
<feature type="domain" description="Glycosyl transferase family 1" evidence="4">
    <location>
        <begin position="198"/>
        <end position="358"/>
    </location>
</feature>
<dbReference type="eggNOG" id="COG0438">
    <property type="taxonomic scope" value="Bacteria"/>
</dbReference>
<keyword evidence="2" id="KW-0328">Glycosyltransferase</keyword>
<keyword evidence="3 6" id="KW-0808">Transferase</keyword>
<evidence type="ECO:0000313" key="7">
    <source>
        <dbReference type="Proteomes" id="UP000030013"/>
    </source>
</evidence>
<dbReference type="GO" id="GO:0016758">
    <property type="term" value="F:hexosyltransferase activity"/>
    <property type="evidence" value="ECO:0007669"/>
    <property type="project" value="TreeGrafter"/>
</dbReference>
<dbReference type="RefSeq" id="WP_035932944.1">
    <property type="nucleotide sequence ID" value="NZ_AVPL01000005.1"/>
</dbReference>
<reference evidence="6 7" key="1">
    <citation type="submission" date="2013-08" db="EMBL/GenBank/DDBJ databases">
        <title>The genome sequence of Knoellia aerolata.</title>
        <authorList>
            <person name="Zhu W."/>
            <person name="Wang G."/>
        </authorList>
    </citation>
    <scope>NUCLEOTIDE SEQUENCE [LARGE SCALE GENOMIC DNA]</scope>
    <source>
        <strain evidence="6 7">DSM 18566</strain>
    </source>
</reference>
<dbReference type="PANTHER" id="PTHR45947:SF3">
    <property type="entry name" value="SULFOQUINOVOSYL TRANSFERASE SQD2"/>
    <property type="match status" value="1"/>
</dbReference>
<gene>
    <name evidence="6" type="ORF">N801_17045</name>
</gene>
<dbReference type="GO" id="GO:1901137">
    <property type="term" value="P:carbohydrate derivative biosynthetic process"/>
    <property type="evidence" value="ECO:0007669"/>
    <property type="project" value="UniProtKB-ARBA"/>
</dbReference>
<comment type="caution">
    <text evidence="6">The sequence shown here is derived from an EMBL/GenBank/DDBJ whole genome shotgun (WGS) entry which is preliminary data.</text>
</comment>
<evidence type="ECO:0000256" key="1">
    <source>
        <dbReference type="ARBA" id="ARBA00021292"/>
    </source>
</evidence>
<dbReference type="Proteomes" id="UP000030013">
    <property type="component" value="Unassembled WGS sequence"/>
</dbReference>
<accession>A0A0A0K212</accession>
<dbReference type="CDD" id="cd03814">
    <property type="entry name" value="GT4-like"/>
    <property type="match status" value="1"/>
</dbReference>
<keyword evidence="7" id="KW-1185">Reference proteome</keyword>
<name>A0A0A0K212_9MICO</name>
<organism evidence="6 7">
    <name type="scientific">Knoellia aerolata DSM 18566</name>
    <dbReference type="NCBI Taxonomy" id="1385519"/>
    <lineage>
        <taxon>Bacteria</taxon>
        <taxon>Bacillati</taxon>
        <taxon>Actinomycetota</taxon>
        <taxon>Actinomycetes</taxon>
        <taxon>Micrococcales</taxon>
        <taxon>Intrasporangiaceae</taxon>
        <taxon>Knoellia</taxon>
    </lineage>
</organism>
<sequence length="391" mass="41581">MRIALVTESFLPTLNGVTTSVCRVAQGLRTLGHEALIIAPGPAPESFEGFAVRGLPSFSVRQFPTGVPTPALRRAIDDFAPDVVHAASPFVLGARALQLAHRTGTPSVAIYQTDVPGYLAQHGPGRLGTGAAEASWHWIRRMHGHADLTLAPSRATLAELRARGVPRTDLWGRGVDTTLFSPRWRTDPDGAALRRALAPGGEVLLGYVGRLAPEKELWRLAEVARLPGTRLVIVGDGPSRAEVGALLTEAVATMPGRPNRSPLFLGRQSGVSLAQAYAAFDVFVHTGTRETFGQTLQEAAASGVPVVAPARGGPLDLVDHGRTGLLFDPDRPGSLHDHVVALVADRDRRVAMGAAAEEAVRGRSWESLTEQLVGHYEVARAGRSERTARAA</sequence>